<evidence type="ECO:0000313" key="1">
    <source>
        <dbReference type="EMBL" id="KAL0567113.1"/>
    </source>
</evidence>
<proteinExistence type="predicted"/>
<dbReference type="Proteomes" id="UP001465976">
    <property type="component" value="Unassembled WGS sequence"/>
</dbReference>
<accession>A0ABR3EW20</accession>
<evidence type="ECO:0000313" key="2">
    <source>
        <dbReference type="Proteomes" id="UP001465976"/>
    </source>
</evidence>
<gene>
    <name evidence="1" type="ORF">V5O48_014883</name>
</gene>
<protein>
    <submittedName>
        <fullName evidence="1">Uncharacterized protein</fullName>
    </submittedName>
</protein>
<keyword evidence="2" id="KW-1185">Reference proteome</keyword>
<dbReference type="EMBL" id="JBAHYK010001673">
    <property type="protein sequence ID" value="KAL0567113.1"/>
    <property type="molecule type" value="Genomic_DNA"/>
</dbReference>
<sequence>MVNQDFKPQTVKDIWVAELNISRRVLVRELKVEEALAILRQLKAIMLVALFQASILPWSWSRWMSLAV</sequence>
<organism evidence="1 2">
    <name type="scientific">Marasmius crinis-equi</name>
    <dbReference type="NCBI Taxonomy" id="585013"/>
    <lineage>
        <taxon>Eukaryota</taxon>
        <taxon>Fungi</taxon>
        <taxon>Dikarya</taxon>
        <taxon>Basidiomycota</taxon>
        <taxon>Agaricomycotina</taxon>
        <taxon>Agaricomycetes</taxon>
        <taxon>Agaricomycetidae</taxon>
        <taxon>Agaricales</taxon>
        <taxon>Marasmiineae</taxon>
        <taxon>Marasmiaceae</taxon>
        <taxon>Marasmius</taxon>
    </lineage>
</organism>
<reference evidence="1 2" key="1">
    <citation type="submission" date="2024-02" db="EMBL/GenBank/DDBJ databases">
        <title>A draft genome for the cacao thread blight pathogen Marasmius crinis-equi.</title>
        <authorList>
            <person name="Cohen S.P."/>
            <person name="Baruah I.K."/>
            <person name="Amoako-Attah I."/>
            <person name="Bukari Y."/>
            <person name="Meinhardt L.W."/>
            <person name="Bailey B.A."/>
        </authorList>
    </citation>
    <scope>NUCLEOTIDE SEQUENCE [LARGE SCALE GENOMIC DNA]</scope>
    <source>
        <strain evidence="1 2">GH-76</strain>
    </source>
</reference>
<name>A0ABR3EW20_9AGAR</name>
<comment type="caution">
    <text evidence="1">The sequence shown here is derived from an EMBL/GenBank/DDBJ whole genome shotgun (WGS) entry which is preliminary data.</text>
</comment>